<evidence type="ECO:0000313" key="2">
    <source>
        <dbReference type="EMBL" id="MEA1304715.1"/>
    </source>
</evidence>
<dbReference type="InterPro" id="IPR000415">
    <property type="entry name" value="Nitroreductase-like"/>
</dbReference>
<dbReference type="InterPro" id="IPR050461">
    <property type="entry name" value="Nitroreductase_HadB/RutE"/>
</dbReference>
<name>A0AAW9KXJ2_9ACTO</name>
<dbReference type="SUPFAM" id="SSF55469">
    <property type="entry name" value="FMN-dependent nitroreductase-like"/>
    <property type="match status" value="1"/>
</dbReference>
<accession>A0AAW9KXJ2</accession>
<gene>
    <name evidence="2" type="ORF">QU665_06495</name>
</gene>
<sequence length="212" mass="22675">MAVVSPVPVPGPVPGESVLTESDASLLFGGARTAYTFTDEPVTDAQLRAVHELAKWAPTAVNAQPLRVVAVRSAAARERLLPCLPSGNREQAAGAPLTLICAADRSFAESLPRLHPRGERYQRLLEEGGAEMRAQWARASALIQTAYVIQAIRAVGLAAGPMNGDDAEALATEFFAGQDVEVLLVINVGHPGPDAYQERNPRLPFEEVYQVL</sequence>
<dbReference type="NCBIfam" id="NF003768">
    <property type="entry name" value="PRK05365.1"/>
    <property type="match status" value="1"/>
</dbReference>
<comment type="caution">
    <text evidence="2">The sequence shown here is derived from an EMBL/GenBank/DDBJ whole genome shotgun (WGS) entry which is preliminary data.</text>
</comment>
<keyword evidence="2" id="KW-0560">Oxidoreductase</keyword>
<feature type="domain" description="Nitroreductase" evidence="1">
    <location>
        <begin position="32"/>
        <end position="190"/>
    </location>
</feature>
<dbReference type="PANTHER" id="PTHR43543">
    <property type="entry name" value="MALONIC SEMIALDEHYDE REDUCTASE RUTE-RELATED"/>
    <property type="match status" value="1"/>
</dbReference>
<evidence type="ECO:0000313" key="3">
    <source>
        <dbReference type="Proteomes" id="UP001289581"/>
    </source>
</evidence>
<dbReference type="Gene3D" id="3.40.109.10">
    <property type="entry name" value="NADH Oxidase"/>
    <property type="match status" value="1"/>
</dbReference>
<organism evidence="2 3">
    <name type="scientific">Actinomyces oris</name>
    <dbReference type="NCBI Taxonomy" id="544580"/>
    <lineage>
        <taxon>Bacteria</taxon>
        <taxon>Bacillati</taxon>
        <taxon>Actinomycetota</taxon>
        <taxon>Actinomycetes</taxon>
        <taxon>Actinomycetales</taxon>
        <taxon>Actinomycetaceae</taxon>
        <taxon>Actinomyces</taxon>
    </lineage>
</organism>
<dbReference type="InterPro" id="IPR029479">
    <property type="entry name" value="Nitroreductase"/>
</dbReference>
<dbReference type="PANTHER" id="PTHR43543:SF1">
    <property type="entry name" value="MALONIC SEMIALDEHYDE REDUCTASE RUTE-RELATED"/>
    <property type="match status" value="1"/>
</dbReference>
<dbReference type="RefSeq" id="WP_322912020.1">
    <property type="nucleotide sequence ID" value="NZ_JAXBCZ010000001.1"/>
</dbReference>
<dbReference type="Proteomes" id="UP001289581">
    <property type="component" value="Unassembled WGS sequence"/>
</dbReference>
<keyword evidence="3" id="KW-1185">Reference proteome</keyword>
<dbReference type="AlphaFoldDB" id="A0AAW9KXJ2"/>
<dbReference type="EMBL" id="JAXBCZ010000001">
    <property type="protein sequence ID" value="MEA1304715.1"/>
    <property type="molecule type" value="Genomic_DNA"/>
</dbReference>
<evidence type="ECO:0000259" key="1">
    <source>
        <dbReference type="Pfam" id="PF00881"/>
    </source>
</evidence>
<dbReference type="Pfam" id="PF00881">
    <property type="entry name" value="Nitroreductase"/>
    <property type="match status" value="1"/>
</dbReference>
<dbReference type="GO" id="GO:0035527">
    <property type="term" value="F:3-hydroxypropionate dehydrogenase (NADP+) activity"/>
    <property type="evidence" value="ECO:0007669"/>
    <property type="project" value="UniProtKB-EC"/>
</dbReference>
<dbReference type="EC" id="1.1.1.298" evidence="2"/>
<protein>
    <submittedName>
        <fullName evidence="2">Malonic semialdehyde reductase</fullName>
        <ecNumber evidence="2">1.1.1.298</ecNumber>
    </submittedName>
</protein>
<reference evidence="2 3" key="1">
    <citation type="submission" date="2023-06" db="EMBL/GenBank/DDBJ databases">
        <title>Actinomyces orist ORNL 0101 HMT-893 genome.</title>
        <authorList>
            <person name="Johnston C.D."/>
            <person name="Chen T."/>
            <person name="Dewhirst F.E."/>
        </authorList>
    </citation>
    <scope>NUCLEOTIDE SEQUENCE [LARGE SCALE GENOMIC DNA]</scope>
    <source>
        <strain evidence="2 3">ORNL 0101</strain>
    </source>
</reference>
<proteinExistence type="predicted"/>